<dbReference type="EMBL" id="JAGGJX010000006">
    <property type="protein sequence ID" value="MBP1856087.1"/>
    <property type="molecule type" value="Genomic_DNA"/>
</dbReference>
<evidence type="ECO:0000313" key="2">
    <source>
        <dbReference type="Proteomes" id="UP000767291"/>
    </source>
</evidence>
<evidence type="ECO:0000313" key="1">
    <source>
        <dbReference type="EMBL" id="MBP1856087.1"/>
    </source>
</evidence>
<comment type="caution">
    <text evidence="1">The sequence shown here is derived from an EMBL/GenBank/DDBJ whole genome shotgun (WGS) entry which is preliminary data.</text>
</comment>
<accession>A0ABS4EDR3</accession>
<sequence>MIDNKRSLDYEKISYKRMERKLMKQQNETTVGTKS</sequence>
<name>A0ABS4EDR3_9FIRM</name>
<proteinExistence type="predicted"/>
<organism evidence="1 2">
    <name type="scientific">Metaclostridioides mangenotii</name>
    <dbReference type="NCBI Taxonomy" id="1540"/>
    <lineage>
        <taxon>Bacteria</taxon>
        <taxon>Bacillati</taxon>
        <taxon>Bacillota</taxon>
        <taxon>Clostridia</taxon>
        <taxon>Peptostreptococcales</taxon>
        <taxon>Peptostreptococcaceae</taxon>
        <taxon>Metaclostridioides</taxon>
    </lineage>
</organism>
<dbReference type="Proteomes" id="UP000767291">
    <property type="component" value="Unassembled WGS sequence"/>
</dbReference>
<gene>
    <name evidence="1" type="ORF">J2Z43_002489</name>
</gene>
<keyword evidence="2" id="KW-1185">Reference proteome</keyword>
<protein>
    <submittedName>
        <fullName evidence="1">Uncharacterized protein</fullName>
    </submittedName>
</protein>
<reference evidence="1 2" key="1">
    <citation type="submission" date="2021-03" db="EMBL/GenBank/DDBJ databases">
        <title>Genomic Encyclopedia of Type Strains, Phase IV (KMG-IV): sequencing the most valuable type-strain genomes for metagenomic binning, comparative biology and taxonomic classification.</title>
        <authorList>
            <person name="Goeker M."/>
        </authorList>
    </citation>
    <scope>NUCLEOTIDE SEQUENCE [LARGE SCALE GENOMIC DNA]</scope>
    <source>
        <strain evidence="1 2">DSM 1289</strain>
    </source>
</reference>